<dbReference type="InterPro" id="IPR009057">
    <property type="entry name" value="Homeodomain-like_sf"/>
</dbReference>
<evidence type="ECO:0000256" key="1">
    <source>
        <dbReference type="ARBA" id="ARBA00004123"/>
    </source>
</evidence>
<evidence type="ECO:0000259" key="6">
    <source>
        <dbReference type="PROSITE" id="PS51294"/>
    </source>
</evidence>
<dbReference type="eggNOG" id="KOG0048">
    <property type="taxonomic scope" value="Eukaryota"/>
</dbReference>
<dbReference type="PANTHER" id="PTHR10641:SF1244">
    <property type="entry name" value="TRICHOME DIFFERENTIATION PROTEIN GL1-LIKE"/>
    <property type="match status" value="1"/>
</dbReference>
<keyword evidence="8" id="KW-1185">Reference proteome</keyword>
<dbReference type="CDD" id="cd00167">
    <property type="entry name" value="SANT"/>
    <property type="match status" value="2"/>
</dbReference>
<dbReference type="InterPro" id="IPR001005">
    <property type="entry name" value="SANT/Myb"/>
</dbReference>
<sequence length="344" mass="39602">MMRRTLYSKKKPLTKGTWTPDEDQKLITYINRYGIWNWNEMSKAAGLLRSGKSCRLRWVNYLRPDIKRGNFSSEEDEIILSLHAMLGNRWSAIAAKFPGRTDNDIKNHWHTHLKKRSAARETKLQVLQKAEEEFQQKIYPEDCDLLFFKSPNASSSSDSNISQVSSKLSPSGFSSINSNFDDEADRNNHTLGKNIALYELNEDFQCIQGQSFSLEDLDVMQDQMWLNEECFGCPYVSPSGASNNSSEYSSLWFDNNHQTIEENMDLSELSEDPFLSSEMEVCYTTEDNEATAYQMWLEGSVYSYTSQIVADNDLFDYPSIWSDSDQVIGENIFLSKLSEERPNL</sequence>
<dbReference type="GO" id="GO:0003677">
    <property type="term" value="F:DNA binding"/>
    <property type="evidence" value="ECO:0007669"/>
    <property type="project" value="UniProtKB-KW"/>
</dbReference>
<organism evidence="7 8">
    <name type="scientific">Ricinus communis</name>
    <name type="common">Castor bean</name>
    <dbReference type="NCBI Taxonomy" id="3988"/>
    <lineage>
        <taxon>Eukaryota</taxon>
        <taxon>Viridiplantae</taxon>
        <taxon>Streptophyta</taxon>
        <taxon>Embryophyta</taxon>
        <taxon>Tracheophyta</taxon>
        <taxon>Spermatophyta</taxon>
        <taxon>Magnoliopsida</taxon>
        <taxon>eudicotyledons</taxon>
        <taxon>Gunneridae</taxon>
        <taxon>Pentapetalae</taxon>
        <taxon>rosids</taxon>
        <taxon>fabids</taxon>
        <taxon>Malpighiales</taxon>
        <taxon>Euphorbiaceae</taxon>
        <taxon>Acalyphoideae</taxon>
        <taxon>Acalypheae</taxon>
        <taxon>Ricinus</taxon>
    </lineage>
</organism>
<dbReference type="GO" id="GO:0005634">
    <property type="term" value="C:nucleus"/>
    <property type="evidence" value="ECO:0007669"/>
    <property type="project" value="UniProtKB-SubCell"/>
</dbReference>
<feature type="domain" description="Myb-like" evidence="5">
    <location>
        <begin position="10"/>
        <end position="62"/>
    </location>
</feature>
<dbReference type="PANTHER" id="PTHR10641">
    <property type="entry name" value="MYB FAMILY TRANSCRIPTION FACTOR"/>
    <property type="match status" value="1"/>
</dbReference>
<dbReference type="InParanoid" id="B9SFE3"/>
<evidence type="ECO:0000259" key="5">
    <source>
        <dbReference type="PROSITE" id="PS50090"/>
    </source>
</evidence>
<protein>
    <submittedName>
        <fullName evidence="7">Transcription repressor MYB4, putative</fullName>
    </submittedName>
</protein>
<feature type="domain" description="Myb-like" evidence="5">
    <location>
        <begin position="63"/>
        <end position="113"/>
    </location>
</feature>
<dbReference type="SUPFAM" id="SSF46689">
    <property type="entry name" value="Homeodomain-like"/>
    <property type="match status" value="1"/>
</dbReference>
<gene>
    <name evidence="7" type="ORF">RCOM_1096550</name>
</gene>
<dbReference type="AlphaFoldDB" id="B9SFE3"/>
<proteinExistence type="predicted"/>
<evidence type="ECO:0000256" key="4">
    <source>
        <dbReference type="ARBA" id="ARBA00023242"/>
    </source>
</evidence>
<evidence type="ECO:0000313" key="7">
    <source>
        <dbReference type="EMBL" id="EEF37731.1"/>
    </source>
</evidence>
<dbReference type="EMBL" id="EQ973944">
    <property type="protein sequence ID" value="EEF37731.1"/>
    <property type="molecule type" value="Genomic_DNA"/>
</dbReference>
<dbReference type="SMR" id="B9SFE3"/>
<evidence type="ECO:0000256" key="2">
    <source>
        <dbReference type="ARBA" id="ARBA00022737"/>
    </source>
</evidence>
<evidence type="ECO:0000256" key="3">
    <source>
        <dbReference type="ARBA" id="ARBA00023125"/>
    </source>
</evidence>
<keyword evidence="4" id="KW-0539">Nucleus</keyword>
<dbReference type="PROSITE" id="PS51294">
    <property type="entry name" value="HTH_MYB"/>
    <property type="match status" value="2"/>
</dbReference>
<feature type="domain" description="HTH myb-type" evidence="6">
    <location>
        <begin position="63"/>
        <end position="117"/>
    </location>
</feature>
<dbReference type="FunFam" id="1.10.10.60:FF:000001">
    <property type="entry name" value="MYB-related transcription factor"/>
    <property type="match status" value="1"/>
</dbReference>
<evidence type="ECO:0000313" key="8">
    <source>
        <dbReference type="Proteomes" id="UP000008311"/>
    </source>
</evidence>
<feature type="domain" description="HTH myb-type" evidence="6">
    <location>
        <begin position="10"/>
        <end position="62"/>
    </location>
</feature>
<dbReference type="Proteomes" id="UP000008311">
    <property type="component" value="Unassembled WGS sequence"/>
</dbReference>
<dbReference type="Gene3D" id="1.10.10.60">
    <property type="entry name" value="Homeodomain-like"/>
    <property type="match status" value="2"/>
</dbReference>
<name>B9SFE3_RICCO</name>
<reference evidence="8" key="1">
    <citation type="journal article" date="2010" name="Nat. Biotechnol.">
        <title>Draft genome sequence of the oilseed species Ricinus communis.</title>
        <authorList>
            <person name="Chan A.P."/>
            <person name="Crabtree J."/>
            <person name="Zhao Q."/>
            <person name="Lorenzi H."/>
            <person name="Orvis J."/>
            <person name="Puiu D."/>
            <person name="Melake-Berhan A."/>
            <person name="Jones K.M."/>
            <person name="Redman J."/>
            <person name="Chen G."/>
            <person name="Cahoon E.B."/>
            <person name="Gedil M."/>
            <person name="Stanke M."/>
            <person name="Haas B.J."/>
            <person name="Wortman J.R."/>
            <person name="Fraser-Liggett C.M."/>
            <person name="Ravel J."/>
            <person name="Rabinowicz P.D."/>
        </authorList>
    </citation>
    <scope>NUCLEOTIDE SEQUENCE [LARGE SCALE GENOMIC DNA]</scope>
    <source>
        <strain evidence="8">cv. Hale</strain>
    </source>
</reference>
<dbReference type="Pfam" id="PF00249">
    <property type="entry name" value="Myb_DNA-binding"/>
    <property type="match status" value="2"/>
</dbReference>
<dbReference type="InterPro" id="IPR015495">
    <property type="entry name" value="Myb_TF_plants"/>
</dbReference>
<dbReference type="InterPro" id="IPR017930">
    <property type="entry name" value="Myb_dom"/>
</dbReference>
<accession>B9SFE3</accession>
<keyword evidence="3" id="KW-0238">DNA-binding</keyword>
<dbReference type="PROSITE" id="PS50090">
    <property type="entry name" value="MYB_LIKE"/>
    <property type="match status" value="2"/>
</dbReference>
<dbReference type="SMART" id="SM00717">
    <property type="entry name" value="SANT"/>
    <property type="match status" value="2"/>
</dbReference>
<keyword evidence="2" id="KW-0677">Repeat</keyword>
<comment type="subcellular location">
    <subcellularLocation>
        <location evidence="1">Nucleus</location>
    </subcellularLocation>
</comment>